<keyword evidence="4 7" id="KW-0812">Transmembrane</keyword>
<comment type="subcellular location">
    <subcellularLocation>
        <location evidence="1 7">Cell membrane</location>
        <topology evidence="1 7">Multi-pass membrane protein</topology>
    </subcellularLocation>
</comment>
<dbReference type="GO" id="GO:0055085">
    <property type="term" value="P:transmembrane transport"/>
    <property type="evidence" value="ECO:0007669"/>
    <property type="project" value="InterPro"/>
</dbReference>
<evidence type="ECO:0000256" key="6">
    <source>
        <dbReference type="ARBA" id="ARBA00023136"/>
    </source>
</evidence>
<keyword evidence="10" id="KW-1185">Reference proteome</keyword>
<name>A0A6F8XRR8_9ACTN</name>
<accession>A0A6F8XRR8</accession>
<dbReference type="InterPro" id="IPR035906">
    <property type="entry name" value="MetI-like_sf"/>
</dbReference>
<keyword evidence="3" id="KW-1003">Cell membrane</keyword>
<dbReference type="AlphaFoldDB" id="A0A6F8XRR8"/>
<protein>
    <submittedName>
        <fullName evidence="9">ABC transporter permease</fullName>
    </submittedName>
</protein>
<organism evidence="9 10">
    <name type="scientific">Phytohabitans flavus</name>
    <dbReference type="NCBI Taxonomy" id="1076124"/>
    <lineage>
        <taxon>Bacteria</taxon>
        <taxon>Bacillati</taxon>
        <taxon>Actinomycetota</taxon>
        <taxon>Actinomycetes</taxon>
        <taxon>Micromonosporales</taxon>
        <taxon>Micromonosporaceae</taxon>
    </lineage>
</organism>
<dbReference type="Pfam" id="PF00528">
    <property type="entry name" value="BPD_transp_1"/>
    <property type="match status" value="1"/>
</dbReference>
<evidence type="ECO:0000313" key="9">
    <source>
        <dbReference type="EMBL" id="BCB76497.1"/>
    </source>
</evidence>
<dbReference type="RefSeq" id="WP_173036527.1">
    <property type="nucleotide sequence ID" value="NZ_AP022870.1"/>
</dbReference>
<dbReference type="InterPro" id="IPR000515">
    <property type="entry name" value="MetI-like"/>
</dbReference>
<reference evidence="9 10" key="2">
    <citation type="submission" date="2020-03" db="EMBL/GenBank/DDBJ databases">
        <authorList>
            <person name="Ichikawa N."/>
            <person name="Kimura A."/>
            <person name="Kitahashi Y."/>
            <person name="Uohara A."/>
        </authorList>
    </citation>
    <scope>NUCLEOTIDE SEQUENCE [LARGE SCALE GENOMIC DNA]</scope>
    <source>
        <strain evidence="9 10">NBRC 107702</strain>
    </source>
</reference>
<feature type="transmembrane region" description="Helical" evidence="7">
    <location>
        <begin position="73"/>
        <end position="99"/>
    </location>
</feature>
<evidence type="ECO:0000256" key="2">
    <source>
        <dbReference type="ARBA" id="ARBA00022448"/>
    </source>
</evidence>
<evidence type="ECO:0000256" key="1">
    <source>
        <dbReference type="ARBA" id="ARBA00004651"/>
    </source>
</evidence>
<dbReference type="Proteomes" id="UP000502508">
    <property type="component" value="Chromosome"/>
</dbReference>
<evidence type="ECO:0000256" key="3">
    <source>
        <dbReference type="ARBA" id="ARBA00022475"/>
    </source>
</evidence>
<dbReference type="EMBL" id="AP022870">
    <property type="protein sequence ID" value="BCB76497.1"/>
    <property type="molecule type" value="Genomic_DNA"/>
</dbReference>
<evidence type="ECO:0000313" key="10">
    <source>
        <dbReference type="Proteomes" id="UP000502508"/>
    </source>
</evidence>
<proteinExistence type="inferred from homology"/>
<keyword evidence="5 7" id="KW-1133">Transmembrane helix</keyword>
<dbReference type="PANTHER" id="PTHR30193:SF37">
    <property type="entry name" value="INNER MEMBRANE ABC TRANSPORTER PERMEASE PROTEIN YCJO"/>
    <property type="match status" value="1"/>
</dbReference>
<dbReference type="GO" id="GO:0005886">
    <property type="term" value="C:plasma membrane"/>
    <property type="evidence" value="ECO:0007669"/>
    <property type="project" value="UniProtKB-SubCell"/>
</dbReference>
<sequence length="278" mass="30658">MTVEAASRRRLQLKIIPWLLMAPTMVGIALVIGYPFVRTIWLSLHEGRGLRTGAWVGLDNYVEMVTDGQTQAAFVRTVVLTAVTVIGSMVASLLIALVLNSGLPGMKLLTILVVLPWAMPRVSAAILWKWAFDSQYGVVNWLLSSLGLGMFDGYGWFNNGTSALFVVAVAIIWAKIPFLTIAMLAALKSVPGDIVEAARLDGASAFKVLLRIKVPVMRPVIVVLFVLATIQAFQAFDHIYVMTVPPGARTTRPRSCRCSRTWRRSPSSTAAWDRRWRC</sequence>
<gene>
    <name evidence="9" type="ORF">Pflav_029070</name>
</gene>
<feature type="transmembrane region" description="Helical" evidence="7">
    <location>
        <begin position="138"/>
        <end position="157"/>
    </location>
</feature>
<evidence type="ECO:0000256" key="7">
    <source>
        <dbReference type="RuleBase" id="RU363032"/>
    </source>
</evidence>
<feature type="transmembrane region" description="Helical" evidence="7">
    <location>
        <begin position="15"/>
        <end position="37"/>
    </location>
</feature>
<evidence type="ECO:0000256" key="5">
    <source>
        <dbReference type="ARBA" id="ARBA00022989"/>
    </source>
</evidence>
<evidence type="ECO:0000259" key="8">
    <source>
        <dbReference type="PROSITE" id="PS50928"/>
    </source>
</evidence>
<dbReference type="PANTHER" id="PTHR30193">
    <property type="entry name" value="ABC TRANSPORTER PERMEASE PROTEIN"/>
    <property type="match status" value="1"/>
</dbReference>
<dbReference type="PROSITE" id="PS50928">
    <property type="entry name" value="ABC_TM1"/>
    <property type="match status" value="1"/>
</dbReference>
<feature type="domain" description="ABC transmembrane type-1" evidence="8">
    <location>
        <begin position="74"/>
        <end position="278"/>
    </location>
</feature>
<reference evidence="9 10" key="1">
    <citation type="submission" date="2020-03" db="EMBL/GenBank/DDBJ databases">
        <title>Whole genome shotgun sequence of Phytohabitans flavus NBRC 107702.</title>
        <authorList>
            <person name="Komaki H."/>
            <person name="Tamura T."/>
        </authorList>
    </citation>
    <scope>NUCLEOTIDE SEQUENCE [LARGE SCALE GENOMIC DNA]</scope>
    <source>
        <strain evidence="9 10">NBRC 107702</strain>
    </source>
</reference>
<dbReference type="SUPFAM" id="SSF161098">
    <property type="entry name" value="MetI-like"/>
    <property type="match status" value="1"/>
</dbReference>
<dbReference type="Gene3D" id="1.10.3720.10">
    <property type="entry name" value="MetI-like"/>
    <property type="match status" value="1"/>
</dbReference>
<feature type="transmembrane region" description="Helical" evidence="7">
    <location>
        <begin position="216"/>
        <end position="236"/>
    </location>
</feature>
<dbReference type="KEGG" id="pfla:Pflav_029070"/>
<keyword evidence="2 7" id="KW-0813">Transport</keyword>
<dbReference type="CDD" id="cd06261">
    <property type="entry name" value="TM_PBP2"/>
    <property type="match status" value="1"/>
</dbReference>
<evidence type="ECO:0000256" key="4">
    <source>
        <dbReference type="ARBA" id="ARBA00022692"/>
    </source>
</evidence>
<feature type="transmembrane region" description="Helical" evidence="7">
    <location>
        <begin position="164"/>
        <end position="187"/>
    </location>
</feature>
<keyword evidence="6 7" id="KW-0472">Membrane</keyword>
<comment type="similarity">
    <text evidence="7">Belongs to the binding-protein-dependent transport system permease family.</text>
</comment>
<dbReference type="InterPro" id="IPR051393">
    <property type="entry name" value="ABC_transporter_permease"/>
</dbReference>